<comment type="caution">
    <text evidence="1">The sequence shown here is derived from an EMBL/GenBank/DDBJ whole genome shotgun (WGS) entry which is preliminary data.</text>
</comment>
<protein>
    <submittedName>
        <fullName evidence="1">Uncharacterized protein</fullName>
    </submittedName>
</protein>
<dbReference type="EMBL" id="JADPRT010000013">
    <property type="protein sequence ID" value="MBF9071755.1"/>
    <property type="molecule type" value="Genomic_DNA"/>
</dbReference>
<evidence type="ECO:0000313" key="1">
    <source>
        <dbReference type="EMBL" id="MBF9071755.1"/>
    </source>
</evidence>
<dbReference type="RefSeq" id="WP_196196927.1">
    <property type="nucleotide sequence ID" value="NZ_JADPRT010000013.1"/>
</dbReference>
<organism evidence="1 2">
    <name type="scientific">Streptacidiphilus fuscans</name>
    <dbReference type="NCBI Taxonomy" id="2789292"/>
    <lineage>
        <taxon>Bacteria</taxon>
        <taxon>Bacillati</taxon>
        <taxon>Actinomycetota</taxon>
        <taxon>Actinomycetes</taxon>
        <taxon>Kitasatosporales</taxon>
        <taxon>Streptomycetaceae</taxon>
        <taxon>Streptacidiphilus</taxon>
    </lineage>
</organism>
<dbReference type="Proteomes" id="UP000657385">
    <property type="component" value="Unassembled WGS sequence"/>
</dbReference>
<dbReference type="AlphaFoldDB" id="A0A931B5T4"/>
<accession>A0A931B5T4</accession>
<name>A0A931B5T4_9ACTN</name>
<evidence type="ECO:0000313" key="2">
    <source>
        <dbReference type="Proteomes" id="UP000657385"/>
    </source>
</evidence>
<keyword evidence="2" id="KW-1185">Reference proteome</keyword>
<gene>
    <name evidence="1" type="ORF">I2501_27400</name>
</gene>
<reference evidence="1" key="1">
    <citation type="submission" date="2020-11" db="EMBL/GenBank/DDBJ databases">
        <title>Isolation and identification of active actinomycetes.</title>
        <authorList>
            <person name="Yu B."/>
        </authorList>
    </citation>
    <scope>NUCLEOTIDE SEQUENCE</scope>
    <source>
        <strain evidence="1">NEAU-YB345</strain>
    </source>
</reference>
<proteinExistence type="predicted"/>
<sequence>MHPSDFLPPRQPGPGAQLGALATAIAQRLPGAWTSTHLDLDHHGIRIDVIERLLDHGIAEQALYDFVQRDGAHVLRGPSDQQLLLLRRPLAAHRRAPNVVSALVPSWAVELAHPPRTANGITVPADPARAARLIARRILPGYHDDLRRWEQLGTAAAWEQTPALHEDRTGRIWRRTALVAGAQHARPSARGTGRVQVRSH</sequence>